<dbReference type="PROSITE" id="PS50011">
    <property type="entry name" value="PROTEIN_KINASE_DOM"/>
    <property type="match status" value="1"/>
</dbReference>
<dbReference type="GO" id="GO:0004383">
    <property type="term" value="F:guanylate cyclase activity"/>
    <property type="evidence" value="ECO:0007669"/>
    <property type="project" value="UniProtKB-EC"/>
</dbReference>
<evidence type="ECO:0000259" key="5">
    <source>
        <dbReference type="PROSITE" id="PS50011"/>
    </source>
</evidence>
<evidence type="ECO:0000256" key="3">
    <source>
        <dbReference type="ARBA" id="ARBA00023239"/>
    </source>
</evidence>
<dbReference type="GO" id="GO:0001653">
    <property type="term" value="F:peptide receptor activity"/>
    <property type="evidence" value="ECO:0007669"/>
    <property type="project" value="TreeGrafter"/>
</dbReference>
<keyword evidence="7" id="KW-1185">Reference proteome</keyword>
<feature type="domain" description="Protein kinase" evidence="5">
    <location>
        <begin position="1"/>
        <end position="117"/>
    </location>
</feature>
<reference evidence="6" key="1">
    <citation type="journal article" date="2021" name="Genome Biol. Evol.">
        <title>A High-Quality Reference Genome for a Parasitic Bivalve with Doubly Uniparental Inheritance (Bivalvia: Unionida).</title>
        <authorList>
            <person name="Smith C.H."/>
        </authorList>
    </citation>
    <scope>NUCLEOTIDE SEQUENCE</scope>
    <source>
        <strain evidence="6">CHS0354</strain>
    </source>
</reference>
<evidence type="ECO:0000313" key="7">
    <source>
        <dbReference type="Proteomes" id="UP001195483"/>
    </source>
</evidence>
<organism evidence="6 7">
    <name type="scientific">Potamilus streckersoni</name>
    <dbReference type="NCBI Taxonomy" id="2493646"/>
    <lineage>
        <taxon>Eukaryota</taxon>
        <taxon>Metazoa</taxon>
        <taxon>Spiralia</taxon>
        <taxon>Lophotrochozoa</taxon>
        <taxon>Mollusca</taxon>
        <taxon>Bivalvia</taxon>
        <taxon>Autobranchia</taxon>
        <taxon>Heteroconchia</taxon>
        <taxon>Palaeoheterodonta</taxon>
        <taxon>Unionida</taxon>
        <taxon>Unionoidea</taxon>
        <taxon>Unionidae</taxon>
        <taxon>Ambleminae</taxon>
        <taxon>Lampsilini</taxon>
        <taxon>Potamilus</taxon>
    </lineage>
</organism>
<dbReference type="Proteomes" id="UP001195483">
    <property type="component" value="Unassembled WGS sequence"/>
</dbReference>
<evidence type="ECO:0000256" key="2">
    <source>
        <dbReference type="ARBA" id="ARBA00022741"/>
    </source>
</evidence>
<protein>
    <recommendedName>
        <fullName evidence="1">guanylate cyclase</fullName>
        <ecNumber evidence="1">4.6.1.2</ecNumber>
    </recommendedName>
</protein>
<dbReference type="AlphaFoldDB" id="A0AAE0WBA7"/>
<reference evidence="6" key="2">
    <citation type="journal article" date="2021" name="Genome Biol. Evol.">
        <title>Developing a high-quality reference genome for a parasitic bivalve with doubly uniparental inheritance (Bivalvia: Unionida).</title>
        <authorList>
            <person name="Smith C.H."/>
        </authorList>
    </citation>
    <scope>NUCLEOTIDE SEQUENCE</scope>
    <source>
        <strain evidence="6">CHS0354</strain>
        <tissue evidence="6">Mantle</tissue>
    </source>
</reference>
<accession>A0AAE0WBA7</accession>
<keyword evidence="3" id="KW-0456">Lyase</keyword>
<dbReference type="PANTHER" id="PTHR11920:SF494">
    <property type="entry name" value="ATRIAL NATRIURETIC PEPTIDE RECEPTOR 2"/>
    <property type="match status" value="1"/>
</dbReference>
<evidence type="ECO:0000256" key="1">
    <source>
        <dbReference type="ARBA" id="ARBA00012202"/>
    </source>
</evidence>
<gene>
    <name evidence="6" type="ORF">CHS0354_002239</name>
</gene>
<keyword evidence="2" id="KW-0547">Nucleotide-binding</keyword>
<keyword evidence="4" id="KW-0141">cGMP biosynthesis</keyword>
<dbReference type="GO" id="GO:0005524">
    <property type="term" value="F:ATP binding"/>
    <property type="evidence" value="ECO:0007669"/>
    <property type="project" value="InterPro"/>
</dbReference>
<evidence type="ECO:0000313" key="6">
    <source>
        <dbReference type="EMBL" id="KAK3607262.1"/>
    </source>
</evidence>
<dbReference type="GO" id="GO:0007168">
    <property type="term" value="P:receptor guanylyl cyclase signaling pathway"/>
    <property type="evidence" value="ECO:0007669"/>
    <property type="project" value="TreeGrafter"/>
</dbReference>
<dbReference type="EMBL" id="JAEAOA010000195">
    <property type="protein sequence ID" value="KAK3607262.1"/>
    <property type="molecule type" value="Genomic_DNA"/>
</dbReference>
<dbReference type="GO" id="GO:0004016">
    <property type="term" value="F:adenylate cyclase activity"/>
    <property type="evidence" value="ECO:0007669"/>
    <property type="project" value="TreeGrafter"/>
</dbReference>
<proteinExistence type="predicted"/>
<dbReference type="InterPro" id="IPR011009">
    <property type="entry name" value="Kinase-like_dom_sf"/>
</dbReference>
<name>A0AAE0WBA7_9BIVA</name>
<dbReference type="GO" id="GO:0005886">
    <property type="term" value="C:plasma membrane"/>
    <property type="evidence" value="ECO:0007669"/>
    <property type="project" value="TreeGrafter"/>
</dbReference>
<dbReference type="Pfam" id="PF00069">
    <property type="entry name" value="Pkinase"/>
    <property type="match status" value="1"/>
</dbReference>
<reference evidence="6" key="3">
    <citation type="submission" date="2023-05" db="EMBL/GenBank/DDBJ databases">
        <authorList>
            <person name="Smith C.H."/>
        </authorList>
    </citation>
    <scope>NUCLEOTIDE SEQUENCE</scope>
    <source>
        <strain evidence="6">CHS0354</strain>
        <tissue evidence="6">Mantle</tissue>
    </source>
</reference>
<evidence type="ECO:0000256" key="4">
    <source>
        <dbReference type="ARBA" id="ARBA00023293"/>
    </source>
</evidence>
<dbReference type="SUPFAM" id="SSF56112">
    <property type="entry name" value="Protein kinase-like (PK-like)"/>
    <property type="match status" value="1"/>
</dbReference>
<dbReference type="PANTHER" id="PTHR11920">
    <property type="entry name" value="GUANYLYL CYCLASE"/>
    <property type="match status" value="1"/>
</dbReference>
<dbReference type="InterPro" id="IPR050401">
    <property type="entry name" value="Cyclic_nucleotide_synthase"/>
</dbReference>
<dbReference type="Gene3D" id="1.10.510.10">
    <property type="entry name" value="Transferase(Phosphotransferase) domain 1"/>
    <property type="match status" value="1"/>
</dbReference>
<dbReference type="EC" id="4.6.1.2" evidence="1"/>
<dbReference type="GO" id="GO:0004672">
    <property type="term" value="F:protein kinase activity"/>
    <property type="evidence" value="ECO:0007669"/>
    <property type="project" value="InterPro"/>
</dbReference>
<dbReference type="InterPro" id="IPR000719">
    <property type="entry name" value="Prot_kinase_dom"/>
</dbReference>
<sequence>MTYIHLSKLVSHGRLKSTNCLVDNRWLLKITDFGLGFLTEKIDPPDLEENERFKALLWTAPELQRVENRPPHGTQSGDVYSFGIILHEIVYRKGVFPREHMTARGKEAQMQKLLYDR</sequence>
<comment type="caution">
    <text evidence="6">The sequence shown here is derived from an EMBL/GenBank/DDBJ whole genome shotgun (WGS) entry which is preliminary data.</text>
</comment>